<accession>A0A0D1VQH0</accession>
<dbReference type="EMBL" id="KN846954">
    <property type="protein sequence ID" value="KIV78325.1"/>
    <property type="molecule type" value="Genomic_DNA"/>
</dbReference>
<dbReference type="AlphaFoldDB" id="A0A0D1VQH0"/>
<evidence type="ECO:0000313" key="1">
    <source>
        <dbReference type="EMBL" id="KIV78325.1"/>
    </source>
</evidence>
<organism evidence="1 2">
    <name type="scientific">Exophiala sideris</name>
    <dbReference type="NCBI Taxonomy" id="1016849"/>
    <lineage>
        <taxon>Eukaryota</taxon>
        <taxon>Fungi</taxon>
        <taxon>Dikarya</taxon>
        <taxon>Ascomycota</taxon>
        <taxon>Pezizomycotina</taxon>
        <taxon>Eurotiomycetes</taxon>
        <taxon>Chaetothyriomycetidae</taxon>
        <taxon>Chaetothyriales</taxon>
        <taxon>Herpotrichiellaceae</taxon>
        <taxon>Exophiala</taxon>
    </lineage>
</organism>
<dbReference type="HOGENOM" id="CLU_2223298_0_0_1"/>
<evidence type="ECO:0000313" key="2">
    <source>
        <dbReference type="Proteomes" id="UP000053599"/>
    </source>
</evidence>
<name>A0A0D1VQH0_9EURO</name>
<proteinExistence type="predicted"/>
<sequence length="106" mass="11398">MPARVRKRSKKIAINGGVSVVAISGFGSNQHIEGNSGICRPEVANEKMYLTVACACNRARYTSSQASVMVSKSTKGPRDLGRTIKKSTTIGKTFLAAIDIRRNIIS</sequence>
<gene>
    <name evidence="1" type="ORF">PV11_10052</name>
</gene>
<dbReference type="Proteomes" id="UP000053599">
    <property type="component" value="Unassembled WGS sequence"/>
</dbReference>
<reference evidence="1 2" key="1">
    <citation type="submission" date="2015-01" db="EMBL/GenBank/DDBJ databases">
        <title>The Genome Sequence of Exophiala sideris CBS121828.</title>
        <authorList>
            <consortium name="The Broad Institute Genomics Platform"/>
            <person name="Cuomo C."/>
            <person name="de Hoog S."/>
            <person name="Gorbushina A."/>
            <person name="Stielow B."/>
            <person name="Teixiera M."/>
            <person name="Abouelleil A."/>
            <person name="Chapman S.B."/>
            <person name="Priest M."/>
            <person name="Young S.K."/>
            <person name="Wortman J."/>
            <person name="Nusbaum C."/>
            <person name="Birren B."/>
        </authorList>
    </citation>
    <scope>NUCLEOTIDE SEQUENCE [LARGE SCALE GENOMIC DNA]</scope>
    <source>
        <strain evidence="1 2">CBS 121828</strain>
    </source>
</reference>
<protein>
    <submittedName>
        <fullName evidence="1">Uncharacterized protein</fullName>
    </submittedName>
</protein>